<dbReference type="AlphaFoldDB" id="H6Q5X1"/>
<dbReference type="NCBIfam" id="NF003765">
    <property type="entry name" value="PRK05359.1"/>
    <property type="match status" value="1"/>
</dbReference>
<evidence type="ECO:0000256" key="1">
    <source>
        <dbReference type="ARBA" id="ARBA00009921"/>
    </source>
</evidence>
<dbReference type="InterPro" id="IPR013520">
    <property type="entry name" value="Ribonucl_H"/>
</dbReference>
<dbReference type="GO" id="GO:0005737">
    <property type="term" value="C:cytoplasm"/>
    <property type="evidence" value="ECO:0007669"/>
    <property type="project" value="UniProtKB-SubCell"/>
</dbReference>
<organism evidence="8 9">
    <name type="scientific">Wigglesworthia glossinidia endosymbiont of Glossina morsitans morsitans</name>
    <name type="common">Yale colony</name>
    <dbReference type="NCBI Taxonomy" id="1142511"/>
    <lineage>
        <taxon>Bacteria</taxon>
        <taxon>Pseudomonadati</taxon>
        <taxon>Pseudomonadota</taxon>
        <taxon>Gammaproteobacteria</taxon>
        <taxon>Enterobacterales</taxon>
        <taxon>Erwiniaceae</taxon>
        <taxon>Wigglesworthia</taxon>
    </lineage>
</organism>
<evidence type="ECO:0000256" key="4">
    <source>
        <dbReference type="ARBA" id="ARBA00022839"/>
    </source>
</evidence>
<evidence type="ECO:0000256" key="3">
    <source>
        <dbReference type="ARBA" id="ARBA00022801"/>
    </source>
</evidence>
<keyword evidence="9" id="KW-1185">Reference proteome</keyword>
<dbReference type="GO" id="GO:0003676">
    <property type="term" value="F:nucleic acid binding"/>
    <property type="evidence" value="ECO:0007669"/>
    <property type="project" value="InterPro"/>
</dbReference>
<dbReference type="PANTHER" id="PTHR11046">
    <property type="entry name" value="OLIGORIBONUCLEASE, MITOCHONDRIAL"/>
    <property type="match status" value="1"/>
</dbReference>
<comment type="subcellular location">
    <subcellularLocation>
        <location evidence="6">Cytoplasm</location>
    </subcellularLocation>
</comment>
<sequence length="189" mass="22449">MNTNNKRNKDNLIWIDLEMTGLNLKNDRIIEISTIVTDKNINILSEGPSIAIFQSELQLKKMNSWNTLTHTKNGLIERVKNSIHSEKSAMFETLKFISKWTYPQKSPICGNSIYYDRQFLLHYMTDLEKYFHYRCIDVSSIKELVKRWNPKILLKLKKKNLHTALNDIRESIAELIHYRKYFINLKVNK</sequence>
<dbReference type="OrthoDB" id="9801329at2"/>
<keyword evidence="2 6" id="KW-0540">Nuclease</keyword>
<accession>H6Q5X1</accession>
<dbReference type="STRING" id="1142511.WIGMOR_0332"/>
<dbReference type="InterPro" id="IPR022894">
    <property type="entry name" value="Oligoribonuclease"/>
</dbReference>
<dbReference type="GO" id="GO:0006259">
    <property type="term" value="P:DNA metabolic process"/>
    <property type="evidence" value="ECO:0007669"/>
    <property type="project" value="UniProtKB-ARBA"/>
</dbReference>
<protein>
    <recommendedName>
        <fullName evidence="5 6">Oligoribonuclease</fullName>
        <ecNumber evidence="6">3.1.-.-</ecNumber>
    </recommendedName>
</protein>
<proteinExistence type="inferred from homology"/>
<dbReference type="HOGENOM" id="CLU_064761_2_0_6"/>
<keyword evidence="3 6" id="KW-0378">Hydrolase</keyword>
<dbReference type="HAMAP" id="MF_00045">
    <property type="entry name" value="Oligoribonuclease"/>
    <property type="match status" value="1"/>
</dbReference>
<dbReference type="SUPFAM" id="SSF53098">
    <property type="entry name" value="Ribonuclease H-like"/>
    <property type="match status" value="1"/>
</dbReference>
<feature type="domain" description="Exonuclease" evidence="7">
    <location>
        <begin position="11"/>
        <end position="184"/>
    </location>
</feature>
<keyword evidence="4 6" id="KW-0269">Exonuclease</keyword>
<evidence type="ECO:0000256" key="5">
    <source>
        <dbReference type="ARBA" id="ARBA00070964"/>
    </source>
</evidence>
<comment type="similarity">
    <text evidence="1 6">Belongs to the oligoribonuclease family.</text>
</comment>
<dbReference type="RefSeq" id="WP_014354106.1">
    <property type="nucleotide sequence ID" value="NC_016893.1"/>
</dbReference>
<dbReference type="InterPro" id="IPR036397">
    <property type="entry name" value="RNaseH_sf"/>
</dbReference>
<dbReference type="FunFam" id="3.30.420.10:FF:000003">
    <property type="entry name" value="Oligoribonuclease"/>
    <property type="match status" value="1"/>
</dbReference>
<dbReference type="EC" id="3.1.-.-" evidence="6"/>
<evidence type="ECO:0000313" key="9">
    <source>
        <dbReference type="Proteomes" id="UP000009061"/>
    </source>
</evidence>
<comment type="function">
    <text evidence="6">3'-to-5' exoribonuclease specific for small oligoribonucleotides.</text>
</comment>
<name>H6Q5X1_WIGGL</name>
<feature type="active site" evidence="6">
    <location>
        <position position="133"/>
    </location>
</feature>
<evidence type="ECO:0000313" key="8">
    <source>
        <dbReference type="EMBL" id="AFA41167.1"/>
    </source>
</evidence>
<evidence type="ECO:0000256" key="6">
    <source>
        <dbReference type="HAMAP-Rule" id="MF_00045"/>
    </source>
</evidence>
<dbReference type="PANTHER" id="PTHR11046:SF0">
    <property type="entry name" value="OLIGORIBONUCLEASE, MITOCHONDRIAL"/>
    <property type="match status" value="1"/>
</dbReference>
<dbReference type="Pfam" id="PF00929">
    <property type="entry name" value="RNase_T"/>
    <property type="match status" value="1"/>
</dbReference>
<evidence type="ECO:0000259" key="7">
    <source>
        <dbReference type="SMART" id="SM00479"/>
    </source>
</evidence>
<keyword evidence="6" id="KW-0963">Cytoplasm</keyword>
<dbReference type="eggNOG" id="COG1949">
    <property type="taxonomic scope" value="Bacteria"/>
</dbReference>
<gene>
    <name evidence="6 8" type="primary">orn</name>
    <name evidence="8" type="synonym">yjeR</name>
    <name evidence="8" type="ORF">WIGMOR_0332</name>
</gene>
<dbReference type="CDD" id="cd06135">
    <property type="entry name" value="Orn"/>
    <property type="match status" value="1"/>
</dbReference>
<dbReference type="GO" id="GO:0000175">
    <property type="term" value="F:3'-5'-RNA exonuclease activity"/>
    <property type="evidence" value="ECO:0007669"/>
    <property type="project" value="InterPro"/>
</dbReference>
<reference evidence="8 9" key="1">
    <citation type="journal article" date="2012" name="MBio">
        <title>Insight into the transmission biology and species-specific functional capabilities of tsetse (Diptera: glossinidae) obligate symbiont wigglesworthia.</title>
        <authorList>
            <person name="Rio R.V."/>
            <person name="Symula R.E."/>
            <person name="Wang J."/>
            <person name="Lohs C."/>
            <person name="Wu Y.N."/>
            <person name="Snyder A.K."/>
            <person name="Bjornson R.D."/>
            <person name="Oshima K."/>
            <person name="Biehl B.S."/>
            <person name="Perna N.T."/>
            <person name="Hattori M."/>
            <person name="Aksoy S."/>
        </authorList>
    </citation>
    <scope>NUCLEOTIDE SEQUENCE [LARGE SCALE GENOMIC DNA]</scope>
    <source>
        <strain evidence="8">WGM</strain>
    </source>
</reference>
<dbReference type="Gene3D" id="3.30.420.10">
    <property type="entry name" value="Ribonuclease H-like superfamily/Ribonuclease H"/>
    <property type="match status" value="1"/>
</dbReference>
<dbReference type="Proteomes" id="UP000009061">
    <property type="component" value="Chromosome"/>
</dbReference>
<dbReference type="KEGG" id="wgl:WIGMOR_0332"/>
<evidence type="ECO:0000256" key="2">
    <source>
        <dbReference type="ARBA" id="ARBA00022722"/>
    </source>
</evidence>
<dbReference type="SMART" id="SM00479">
    <property type="entry name" value="EXOIII"/>
    <property type="match status" value="1"/>
</dbReference>
<dbReference type="InterPro" id="IPR012337">
    <property type="entry name" value="RNaseH-like_sf"/>
</dbReference>
<dbReference type="EMBL" id="CP003315">
    <property type="protein sequence ID" value="AFA41167.1"/>
    <property type="molecule type" value="Genomic_DNA"/>
</dbReference>